<proteinExistence type="predicted"/>
<reference evidence="1 2" key="1">
    <citation type="submission" date="2013-11" db="EMBL/GenBank/DDBJ databases">
        <title>Genome sequencing of Stegodyphus mimosarum.</title>
        <authorList>
            <person name="Bechsgaard J."/>
        </authorList>
    </citation>
    <scope>NUCLEOTIDE SEQUENCE [LARGE SCALE GENOMIC DNA]</scope>
</reference>
<dbReference type="OrthoDB" id="6424078at2759"/>
<keyword evidence="2" id="KW-1185">Reference proteome</keyword>
<organism evidence="1 2">
    <name type="scientific">Stegodyphus mimosarum</name>
    <name type="common">African social velvet spider</name>
    <dbReference type="NCBI Taxonomy" id="407821"/>
    <lineage>
        <taxon>Eukaryota</taxon>
        <taxon>Metazoa</taxon>
        <taxon>Ecdysozoa</taxon>
        <taxon>Arthropoda</taxon>
        <taxon>Chelicerata</taxon>
        <taxon>Arachnida</taxon>
        <taxon>Araneae</taxon>
        <taxon>Araneomorphae</taxon>
        <taxon>Entelegynae</taxon>
        <taxon>Eresoidea</taxon>
        <taxon>Eresidae</taxon>
        <taxon>Stegodyphus</taxon>
    </lineage>
</organism>
<evidence type="ECO:0000313" key="2">
    <source>
        <dbReference type="Proteomes" id="UP000054359"/>
    </source>
</evidence>
<accession>A0A087UUE0</accession>
<evidence type="ECO:0000313" key="1">
    <source>
        <dbReference type="EMBL" id="KFM80979.1"/>
    </source>
</evidence>
<dbReference type="AlphaFoldDB" id="A0A087UUE0"/>
<dbReference type="EMBL" id="KK121663">
    <property type="protein sequence ID" value="KFM80979.1"/>
    <property type="molecule type" value="Genomic_DNA"/>
</dbReference>
<protein>
    <submittedName>
        <fullName evidence="1">Uncharacterized protein</fullName>
    </submittedName>
</protein>
<name>A0A087UUE0_STEMI</name>
<dbReference type="Proteomes" id="UP000054359">
    <property type="component" value="Unassembled WGS sequence"/>
</dbReference>
<gene>
    <name evidence="1" type="ORF">X975_21649</name>
</gene>
<sequence>MRRSSLDEPVSVQESNGCDVNNIKLPLTLTSNGTYTDFVEDTLSPTRSSEEDGVSNRLPWNQIESEALMAAPASPLKIKFPEAGYAVIKRRTKVAKGVQTDETRKRCWRHSRGVTATEKFSQENQEVNEGTLTRCQSAKNELAHQIASSKSTLRNALPHVNFSRWSRPNKKAGAIAALIESYLGSLYRPFPLVRKQLAEQALARCQDVGQDMFEAHYLGPTALFLRTV</sequence>
<feature type="non-terminal residue" evidence="1">
    <location>
        <position position="228"/>
    </location>
</feature>